<dbReference type="Proteomes" id="UP000031167">
    <property type="component" value="Unassembled WGS sequence"/>
</dbReference>
<dbReference type="STRING" id="363331.RM51_07560"/>
<name>A0A0B4EA57_9FLAO</name>
<comment type="caution">
    <text evidence="1">The sequence shown here is derived from an EMBL/GenBank/DDBJ whole genome shotgun (WGS) entry which is preliminary data.</text>
</comment>
<evidence type="ECO:0000313" key="2">
    <source>
        <dbReference type="Proteomes" id="UP000031167"/>
    </source>
</evidence>
<dbReference type="AlphaFoldDB" id="A0A0B4EA57"/>
<dbReference type="OrthoDB" id="1438245at2"/>
<evidence type="ECO:0000313" key="1">
    <source>
        <dbReference type="EMBL" id="KIC63518.1"/>
    </source>
</evidence>
<keyword evidence="2" id="KW-1185">Reference proteome</keyword>
<reference evidence="1 2" key="1">
    <citation type="submission" date="2014-12" db="EMBL/GenBank/DDBJ databases">
        <title>Genome sequencing of Chryseobacterium taiwanense TPW19.</title>
        <authorList>
            <person name="Tan P.W."/>
            <person name="Chan K.-G."/>
        </authorList>
    </citation>
    <scope>NUCLEOTIDE SEQUENCE [LARGE SCALE GENOMIC DNA]</scope>
    <source>
        <strain evidence="1 2">TPW19</strain>
    </source>
</reference>
<gene>
    <name evidence="1" type="ORF">RM51_07560</name>
</gene>
<protein>
    <submittedName>
        <fullName evidence="1">Uncharacterized protein</fullName>
    </submittedName>
</protein>
<accession>A0A0B4EA57</accession>
<dbReference type="EMBL" id="JWTA01000005">
    <property type="protein sequence ID" value="KIC63518.1"/>
    <property type="molecule type" value="Genomic_DNA"/>
</dbReference>
<proteinExistence type="predicted"/>
<sequence length="223" mass="27074">MRLFFTIIFFFFSFTRILATEQQSDILYMNGEKYYILNKILNRNIIENYIEEKNIKYEINSSLWRGYIANYEIINNTFQIKDILIPVYSSKNNFIKLKDKDKTLFESLNQIKTNTVLILSKKNISLYHLEDQTAKIKVIEIQNNKIVKNFDMNSFEDFTKFRNEQFQKYKLTDLYKKDLYHALRTVQSSRERHHYGDDWPIEKEVEELIINTMFENENFNMIL</sequence>
<dbReference type="RefSeq" id="WP_039367081.1">
    <property type="nucleotide sequence ID" value="NZ_JWTA01000005.1"/>
</dbReference>
<organism evidence="1 2">
    <name type="scientific">Chryseobacterium taiwanense</name>
    <dbReference type="NCBI Taxonomy" id="363331"/>
    <lineage>
        <taxon>Bacteria</taxon>
        <taxon>Pseudomonadati</taxon>
        <taxon>Bacteroidota</taxon>
        <taxon>Flavobacteriia</taxon>
        <taxon>Flavobacteriales</taxon>
        <taxon>Weeksellaceae</taxon>
        <taxon>Chryseobacterium group</taxon>
        <taxon>Chryseobacterium</taxon>
    </lineage>
</organism>